<organism evidence="2 3">
    <name type="scientific">Capsaspora owczarzaki (strain ATCC 30864)</name>
    <dbReference type="NCBI Taxonomy" id="595528"/>
    <lineage>
        <taxon>Eukaryota</taxon>
        <taxon>Filasterea</taxon>
        <taxon>Capsaspora</taxon>
    </lineage>
</organism>
<dbReference type="InParanoid" id="A0A0D2UQ93"/>
<reference evidence="3" key="1">
    <citation type="submission" date="2011-02" db="EMBL/GenBank/DDBJ databases">
        <title>The Genome Sequence of Capsaspora owczarzaki ATCC 30864.</title>
        <authorList>
            <person name="Russ C."/>
            <person name="Cuomo C."/>
            <person name="Burger G."/>
            <person name="Gray M.W."/>
            <person name="Holland P.W.H."/>
            <person name="King N."/>
            <person name="Lang F.B.F."/>
            <person name="Roger A.J."/>
            <person name="Ruiz-Trillo I."/>
            <person name="Young S.K."/>
            <person name="Zeng Q."/>
            <person name="Gargeya S."/>
            <person name="Alvarado L."/>
            <person name="Berlin A."/>
            <person name="Chapman S.B."/>
            <person name="Chen Z."/>
            <person name="Freedman E."/>
            <person name="Gellesch M."/>
            <person name="Goldberg J."/>
            <person name="Griggs A."/>
            <person name="Gujja S."/>
            <person name="Heilman E."/>
            <person name="Heiman D."/>
            <person name="Howarth C."/>
            <person name="Mehta T."/>
            <person name="Neiman D."/>
            <person name="Pearson M."/>
            <person name="Roberts A."/>
            <person name="Saif S."/>
            <person name="Shea T."/>
            <person name="Shenoy N."/>
            <person name="Sisk P."/>
            <person name="Stolte C."/>
            <person name="Sykes S."/>
            <person name="White J."/>
            <person name="Yandava C."/>
            <person name="Haas B."/>
            <person name="Nusbaum C."/>
            <person name="Birren B."/>
        </authorList>
    </citation>
    <scope>NUCLEOTIDE SEQUENCE</scope>
    <source>
        <strain evidence="3">ATCC 30864</strain>
    </source>
</reference>
<sequence>MSTSSVPGVQTRAAAAASTPNPAPSATPASSATPAPSATSSAPPAATNQSSSSAPPAIPSQLPSQSSSSASPAVPATPAISSSQPPIQLPSAPLTLPEFFTGKDPSKTRDFLLQIRRYVGNFPDLPDHQRISTVIDRTRETAFTWCNTVASDPSAPLSFDEFLSLLERRFGDPNAAFRANGLLLGLLLGLTPSGRTIDELFTFVRSIRDQGCTLGTDAFFHVVESLLPDRLQLECDQRLHPVSPNITFLNVRPQLEPWSSKASLFADDTTIFVRNDRDVMALFKHYETVGRASNLAINQEKPTIVPLGPRRNDEIPEVFKSLGVEWIDRSKTTRVLGVMLGYGDIIKDIYEPALAKAERALHRWSSRGLSHPARVLIANTIGLSRVWYQARFVPVDQRQLEKIKNMIQRFIWRKRWPTRNLATLTAPTISKHFGLGLLDPATSSKAYLCQALVNLCTGPKSDWQMVANEIFRTADLSRRREVQRYFGLQRLVGAGPPLPATTSLFWHKALSAWAKLQPTLAQPRTRDQASTTPLWVSTVGGEYNETKNRKILANSGYCYVHHLRTIDGDEERYRTKPEIESGINHRNAGKAAQWAHAKLIPRLQLDQLLEHEGPEPALRWGKTPDGVLRSFHLELTQDGTKELLGQPHHVHEDGSIDQMPEHARVVDPLEIQEAVVIKRNKQHWLIGLLTELDIDPTRIILQGRKGANHTPMLVSAPGLRIKKLRKLLTKARHEPKQLASWRRLPEQWVDIAKLSCSPLVERKQSALLWRIAHDTEWLGCHAAQYLRRKDPEAAESKLNSGELDCPHCRRPDKEETWPHMIVECPLAEAVWGEAETIFKRAHGFWFPRHDDFKMLGPWRTHRYELLIADKKDDHSRSCLTILFHLARWSLWTLRCRARFDHTIIHPTHAVAHFRSLVLNRARQDTFTCRKNKELKRSPGFHKLWGNALAIEPDSTLQKMILVLCDDQNVVSTPDIISGLQMFD</sequence>
<dbReference type="Proteomes" id="UP000008743">
    <property type="component" value="Unassembled WGS sequence"/>
</dbReference>
<accession>A0A0D2UQ93</accession>
<evidence type="ECO:0008006" key="4">
    <source>
        <dbReference type="Google" id="ProtNLM"/>
    </source>
</evidence>
<name>A0A0D2UQ93_CAPO3</name>
<gene>
    <name evidence="2" type="ORF">CAOG_010089</name>
</gene>
<evidence type="ECO:0000313" key="2">
    <source>
        <dbReference type="EMBL" id="KJE97166.1"/>
    </source>
</evidence>
<proteinExistence type="predicted"/>
<dbReference type="AlphaFoldDB" id="A0A0D2UQ93"/>
<dbReference type="OrthoDB" id="2205812at2759"/>
<evidence type="ECO:0000256" key="1">
    <source>
        <dbReference type="SAM" id="MobiDB-lite"/>
    </source>
</evidence>
<evidence type="ECO:0000313" key="3">
    <source>
        <dbReference type="Proteomes" id="UP000008743"/>
    </source>
</evidence>
<feature type="region of interest" description="Disordered" evidence="1">
    <location>
        <begin position="1"/>
        <end position="96"/>
    </location>
</feature>
<keyword evidence="3" id="KW-1185">Reference proteome</keyword>
<dbReference type="PhylomeDB" id="A0A0D2UQ93"/>
<feature type="compositionally biased region" description="Low complexity" evidence="1">
    <location>
        <begin position="13"/>
        <end position="94"/>
    </location>
</feature>
<protein>
    <recommendedName>
        <fullName evidence="4">Reverse transcriptase domain-containing protein</fullName>
    </recommendedName>
</protein>
<dbReference type="EMBL" id="KE346373">
    <property type="protein sequence ID" value="KJE97166.1"/>
    <property type="molecule type" value="Genomic_DNA"/>
</dbReference>